<evidence type="ECO:0000313" key="1">
    <source>
        <dbReference type="EMBL" id="CAF2083486.1"/>
    </source>
</evidence>
<proteinExistence type="predicted"/>
<dbReference type="Proteomes" id="UP001295469">
    <property type="component" value="Chromosome A06"/>
</dbReference>
<name>A0A816S4S2_BRANA</name>
<protein>
    <submittedName>
        <fullName evidence="1">(rape) hypothetical protein</fullName>
    </submittedName>
</protein>
<dbReference type="AlphaFoldDB" id="A0A816S4S2"/>
<reference evidence="1" key="1">
    <citation type="submission" date="2021-01" db="EMBL/GenBank/DDBJ databases">
        <authorList>
            <consortium name="Genoscope - CEA"/>
            <person name="William W."/>
        </authorList>
    </citation>
    <scope>NUCLEOTIDE SEQUENCE</scope>
</reference>
<sequence>MGIDIHMYIYSVKEKCILQFGQPGRTQEYLFHSWWFVSRNEAVSE</sequence>
<gene>
    <name evidence="1" type="ORF">DARMORV10_A06P12280.1</name>
</gene>
<dbReference type="EMBL" id="HG994360">
    <property type="protein sequence ID" value="CAF2083486.1"/>
    <property type="molecule type" value="Genomic_DNA"/>
</dbReference>
<organism evidence="1">
    <name type="scientific">Brassica napus</name>
    <name type="common">Rape</name>
    <dbReference type="NCBI Taxonomy" id="3708"/>
    <lineage>
        <taxon>Eukaryota</taxon>
        <taxon>Viridiplantae</taxon>
        <taxon>Streptophyta</taxon>
        <taxon>Embryophyta</taxon>
        <taxon>Tracheophyta</taxon>
        <taxon>Spermatophyta</taxon>
        <taxon>Magnoliopsida</taxon>
        <taxon>eudicotyledons</taxon>
        <taxon>Gunneridae</taxon>
        <taxon>Pentapetalae</taxon>
        <taxon>rosids</taxon>
        <taxon>malvids</taxon>
        <taxon>Brassicales</taxon>
        <taxon>Brassicaceae</taxon>
        <taxon>Brassiceae</taxon>
        <taxon>Brassica</taxon>
    </lineage>
</organism>
<accession>A0A816S4S2</accession>